<dbReference type="InterPro" id="IPR003661">
    <property type="entry name" value="HisK_dim/P_dom"/>
</dbReference>
<evidence type="ECO:0000256" key="4">
    <source>
        <dbReference type="ARBA" id="ARBA00022679"/>
    </source>
</evidence>
<dbReference type="Pfam" id="PF08448">
    <property type="entry name" value="PAS_4"/>
    <property type="match status" value="2"/>
</dbReference>
<evidence type="ECO:0000256" key="7">
    <source>
        <dbReference type="ARBA" id="ARBA00022840"/>
    </source>
</evidence>
<evidence type="ECO:0000259" key="10">
    <source>
        <dbReference type="PROSITE" id="PS50109"/>
    </source>
</evidence>
<keyword evidence="4" id="KW-0808">Transferase</keyword>
<dbReference type="InterPro" id="IPR036097">
    <property type="entry name" value="HisK_dim/P_sf"/>
</dbReference>
<evidence type="ECO:0000256" key="2">
    <source>
        <dbReference type="ARBA" id="ARBA00012438"/>
    </source>
</evidence>
<dbReference type="InterPro" id="IPR004358">
    <property type="entry name" value="Sig_transdc_His_kin-like_C"/>
</dbReference>
<evidence type="ECO:0000259" key="11">
    <source>
        <dbReference type="PROSITE" id="PS50112"/>
    </source>
</evidence>
<dbReference type="SUPFAM" id="SSF55785">
    <property type="entry name" value="PYP-like sensor domain (PAS domain)"/>
    <property type="match status" value="4"/>
</dbReference>
<dbReference type="Proteomes" id="UP000435177">
    <property type="component" value="Unassembled WGS sequence"/>
</dbReference>
<evidence type="ECO:0000256" key="3">
    <source>
        <dbReference type="ARBA" id="ARBA00022553"/>
    </source>
</evidence>
<dbReference type="PANTHER" id="PTHR43047">
    <property type="entry name" value="TWO-COMPONENT HISTIDINE PROTEIN KINASE"/>
    <property type="match status" value="1"/>
</dbReference>
<feature type="domain" description="PAC" evidence="12">
    <location>
        <begin position="204"/>
        <end position="257"/>
    </location>
</feature>
<dbReference type="Pfam" id="PF02518">
    <property type="entry name" value="HATPase_c"/>
    <property type="match status" value="1"/>
</dbReference>
<keyword evidence="7" id="KW-0067">ATP-binding</keyword>
<dbReference type="InterPro" id="IPR005467">
    <property type="entry name" value="His_kinase_dom"/>
</dbReference>
<dbReference type="SMART" id="SM00388">
    <property type="entry name" value="HisKA"/>
    <property type="match status" value="1"/>
</dbReference>
<feature type="region of interest" description="Disordered" evidence="9">
    <location>
        <begin position="753"/>
        <end position="774"/>
    </location>
</feature>
<dbReference type="SUPFAM" id="SSF47384">
    <property type="entry name" value="Homodimeric domain of signal transducing histidine kinase"/>
    <property type="match status" value="1"/>
</dbReference>
<dbReference type="PANTHER" id="PTHR43047:SF71">
    <property type="entry name" value="HISTIDINE KINASE CONTAINING CHEY-HOMOLOGOUS RECEIVER DOMAIN-RELATED"/>
    <property type="match status" value="1"/>
</dbReference>
<evidence type="ECO:0000256" key="6">
    <source>
        <dbReference type="ARBA" id="ARBA00022777"/>
    </source>
</evidence>
<dbReference type="PRINTS" id="PR00344">
    <property type="entry name" value="BCTRLSENSOR"/>
</dbReference>
<feature type="domain" description="PAS" evidence="11">
    <location>
        <begin position="130"/>
        <end position="201"/>
    </location>
</feature>
<evidence type="ECO:0000259" key="12">
    <source>
        <dbReference type="PROSITE" id="PS50113"/>
    </source>
</evidence>
<dbReference type="InterPro" id="IPR001610">
    <property type="entry name" value="PAC"/>
</dbReference>
<keyword evidence="5" id="KW-0547">Nucleotide-binding</keyword>
<dbReference type="SMART" id="SM00086">
    <property type="entry name" value="PAC"/>
    <property type="match status" value="3"/>
</dbReference>
<dbReference type="CDD" id="cd00130">
    <property type="entry name" value="PAS"/>
    <property type="match status" value="3"/>
</dbReference>
<evidence type="ECO:0000313" key="13">
    <source>
        <dbReference type="EMBL" id="MUG65973.1"/>
    </source>
</evidence>
<feature type="domain" description="PAS" evidence="11">
    <location>
        <begin position="258"/>
        <end position="302"/>
    </location>
</feature>
<gene>
    <name evidence="13" type="ORF">GNP94_08105</name>
</gene>
<dbReference type="Pfam" id="PF08447">
    <property type="entry name" value="PAS_3"/>
    <property type="match status" value="1"/>
</dbReference>
<dbReference type="InterPro" id="IPR003594">
    <property type="entry name" value="HATPase_dom"/>
</dbReference>
<dbReference type="Gene3D" id="3.30.565.10">
    <property type="entry name" value="Histidine kinase-like ATPase, C-terminal domain"/>
    <property type="match status" value="1"/>
</dbReference>
<dbReference type="PROSITE" id="PS50113">
    <property type="entry name" value="PAC"/>
    <property type="match status" value="2"/>
</dbReference>
<accession>A0ABW9SY71</accession>
<name>A0ABW9SY71_9BACL</name>
<comment type="catalytic activity">
    <reaction evidence="1">
        <text>ATP + protein L-histidine = ADP + protein N-phospho-L-histidine.</text>
        <dbReference type="EC" id="2.7.13.3"/>
    </reaction>
</comment>
<dbReference type="SMART" id="SM00387">
    <property type="entry name" value="HATPase_c"/>
    <property type="match status" value="1"/>
</dbReference>
<protein>
    <recommendedName>
        <fullName evidence="2">histidine kinase</fullName>
        <ecNumber evidence="2">2.7.13.3</ecNumber>
    </recommendedName>
</protein>
<evidence type="ECO:0000256" key="5">
    <source>
        <dbReference type="ARBA" id="ARBA00022741"/>
    </source>
</evidence>
<evidence type="ECO:0000256" key="1">
    <source>
        <dbReference type="ARBA" id="ARBA00000085"/>
    </source>
</evidence>
<feature type="domain" description="PAS" evidence="11">
    <location>
        <begin position="382"/>
        <end position="426"/>
    </location>
</feature>
<evidence type="ECO:0000256" key="8">
    <source>
        <dbReference type="ARBA" id="ARBA00023012"/>
    </source>
</evidence>
<reference evidence="13 14" key="1">
    <citation type="submission" date="2019-11" db="EMBL/GenBank/DDBJ databases">
        <title>Draft genome sequences of five Paenibacillus species of dairy origin.</title>
        <authorList>
            <person name="Olajide A.M."/>
            <person name="Chen S."/>
            <person name="Lapointe G."/>
        </authorList>
    </citation>
    <scope>NUCLEOTIDE SEQUENCE [LARGE SCALE GENOMIC DNA]</scope>
    <source>
        <strain evidence="13 14">3CS1</strain>
    </source>
</reference>
<dbReference type="Gene3D" id="1.10.287.130">
    <property type="match status" value="1"/>
</dbReference>
<dbReference type="InterPro" id="IPR013656">
    <property type="entry name" value="PAS_4"/>
</dbReference>
<dbReference type="SUPFAM" id="SSF55874">
    <property type="entry name" value="ATPase domain of HSP90 chaperone/DNA topoisomerase II/histidine kinase"/>
    <property type="match status" value="1"/>
</dbReference>
<dbReference type="EMBL" id="WOAA01000004">
    <property type="protein sequence ID" value="MUG65973.1"/>
    <property type="molecule type" value="Genomic_DNA"/>
</dbReference>
<dbReference type="Gene3D" id="3.30.450.20">
    <property type="entry name" value="PAS domain"/>
    <property type="match status" value="3"/>
</dbReference>
<dbReference type="NCBIfam" id="TIGR00229">
    <property type="entry name" value="sensory_box"/>
    <property type="match status" value="3"/>
</dbReference>
<keyword evidence="6" id="KW-0418">Kinase</keyword>
<dbReference type="CDD" id="cd16922">
    <property type="entry name" value="HATPase_EvgS-ArcB-TorS-like"/>
    <property type="match status" value="1"/>
</dbReference>
<organism evidence="13 14">
    <name type="scientific">Paenibacillus campinasensis</name>
    <dbReference type="NCBI Taxonomy" id="66347"/>
    <lineage>
        <taxon>Bacteria</taxon>
        <taxon>Bacillati</taxon>
        <taxon>Bacillota</taxon>
        <taxon>Bacilli</taxon>
        <taxon>Bacillales</taxon>
        <taxon>Paenibacillaceae</taxon>
        <taxon>Paenibacillus</taxon>
    </lineage>
</organism>
<dbReference type="Pfam" id="PF00512">
    <property type="entry name" value="HisKA"/>
    <property type="match status" value="1"/>
</dbReference>
<dbReference type="RefSeq" id="WP_155617835.1">
    <property type="nucleotide sequence ID" value="NZ_WOAA01000004.1"/>
</dbReference>
<dbReference type="PROSITE" id="PS50112">
    <property type="entry name" value="PAS"/>
    <property type="match status" value="3"/>
</dbReference>
<dbReference type="PROSITE" id="PS50109">
    <property type="entry name" value="HIS_KIN"/>
    <property type="match status" value="1"/>
</dbReference>
<evidence type="ECO:0000313" key="14">
    <source>
        <dbReference type="Proteomes" id="UP000435177"/>
    </source>
</evidence>
<dbReference type="CDD" id="cd00082">
    <property type="entry name" value="HisKA"/>
    <property type="match status" value="1"/>
</dbReference>
<dbReference type="InterPro" id="IPR013655">
    <property type="entry name" value="PAS_fold_3"/>
</dbReference>
<dbReference type="InterPro" id="IPR036890">
    <property type="entry name" value="HATPase_C_sf"/>
</dbReference>
<proteinExistence type="predicted"/>
<dbReference type="InterPro" id="IPR000014">
    <property type="entry name" value="PAS"/>
</dbReference>
<dbReference type="SMART" id="SM00091">
    <property type="entry name" value="PAS"/>
    <property type="match status" value="4"/>
</dbReference>
<dbReference type="InterPro" id="IPR035965">
    <property type="entry name" value="PAS-like_dom_sf"/>
</dbReference>
<feature type="domain" description="Histidine kinase" evidence="10">
    <location>
        <begin position="525"/>
        <end position="748"/>
    </location>
</feature>
<dbReference type="EC" id="2.7.13.3" evidence="2"/>
<keyword evidence="3" id="KW-0597">Phosphoprotein</keyword>
<comment type="caution">
    <text evidence="13">The sequence shown here is derived from an EMBL/GenBank/DDBJ whole genome shotgun (WGS) entry which is preliminary data.</text>
</comment>
<dbReference type="InterPro" id="IPR000700">
    <property type="entry name" value="PAS-assoc_C"/>
</dbReference>
<sequence>MIFFSSQEWVWEQLYNELPVGLALLSPEQDEWVWANRSFYQFFGGSETEFMQTKRKEIREFSPTFIHSAYEQLRTGHKPVVETVLDMLRPDHRLDTLSLKYTRLRSPSGDQELLLITCHPTGVNQRFLKNQNKYRQIIENSQDFISRTTLDNAVFLYCSPACYKLLGYHPEELQGNSAFDYIYPEDVTPLKEYLQFCQHSEPAMPITFRYIHRDGRHIWFEVNCKPIIGREEGEHTEMLYIARDISERKRMEFKLKESEQRYRSLFEYNPSAVYSMNLDGEYMTANRNLQELTGYTLDELIGMYFGPIVAEKDLPKTLYHFNMAKEGKPQSYDLTIKHKDGHLVEINTVNIPIIVDDEVVGVYGITRDITDRIRSLEENKKLSRELTLLLNTVSEGIVGLDQEGRVAFINPAGAAIFGIAPASIIGLSCYHLIREMRLDGNFYQEDSPIVEAVRGGRSLSRTEIVLWRQDETSFLADYQVNPIWDQGELKGAVLVFRDITSEKDIIRAKETAERADQAKSEFLSMMSHELRTPMNGIIGMIDLLLNTSLDEEQQTFTKILKESSTSLLHTLNEILDYSRIETGKMTLNKEPIDLRALMQSVIDLFSGKAREKGLQLTCSLDAETVPKVVIGDPIRLRQVLVNLISNAVKFTERGSVFMSAKGMTCSGKEEITLAFEVKDTGIGIPIEQQHQLFLSFSQLHPFLNRKYGGTGLGLAISKKLVELMGGAIGVDSRENEGSCFYFTVPLELWDERSHTAERSDPPSVPHDMGKPADA</sequence>
<evidence type="ECO:0000256" key="9">
    <source>
        <dbReference type="SAM" id="MobiDB-lite"/>
    </source>
</evidence>
<keyword evidence="8" id="KW-0902">Two-component regulatory system</keyword>
<keyword evidence="14" id="KW-1185">Reference proteome</keyword>
<feature type="domain" description="PAC" evidence="12">
    <location>
        <begin position="330"/>
        <end position="381"/>
    </location>
</feature>